<dbReference type="PANTHER" id="PTHR44942">
    <property type="entry name" value="METHYLTRANSF_11 DOMAIN-CONTAINING PROTEIN"/>
    <property type="match status" value="1"/>
</dbReference>
<dbReference type="InterPro" id="IPR013216">
    <property type="entry name" value="Methyltransf_11"/>
</dbReference>
<proteinExistence type="inferred from homology"/>
<keyword evidence="3" id="KW-0808">Transferase</keyword>
<accession>A0AAJ5WVF3</accession>
<sequence length="247" mass="27926">MLPTERFSGRAHNYSNYRPDYPDTLLRFFQEKFRLNQESKVADIGSGTGILSAQLLQKGYQVFGVEPNADMRQKAEEALGSHAGFVSITGTGEQTNLPDHSVNLVTVAQAFHWMDPATAKKEFHRILTPGGHIAILWNLHAQDSLFGQGYEALRSHYGMDYKKIRKSHEPDLASFFAPATMEVVVFSHHIFLDLQGFQGQIQSSSFMPQPGHPQFEEMMEKAEQLFTTYQENGLVKIAYNTKLYYGS</sequence>
<dbReference type="SUPFAM" id="SSF53335">
    <property type="entry name" value="S-adenosyl-L-methionine-dependent methyltransferases"/>
    <property type="match status" value="1"/>
</dbReference>
<dbReference type="AlphaFoldDB" id="A0AAJ5WVF3"/>
<dbReference type="InterPro" id="IPR029063">
    <property type="entry name" value="SAM-dependent_MTases_sf"/>
</dbReference>
<dbReference type="InterPro" id="IPR051052">
    <property type="entry name" value="Diverse_substrate_MTase"/>
</dbReference>
<dbReference type="EMBL" id="CP119311">
    <property type="protein sequence ID" value="WEK36313.1"/>
    <property type="molecule type" value="Genomic_DNA"/>
</dbReference>
<keyword evidence="2 5" id="KW-0489">Methyltransferase</keyword>
<evidence type="ECO:0000259" key="4">
    <source>
        <dbReference type="Pfam" id="PF08241"/>
    </source>
</evidence>
<feature type="domain" description="Methyltransferase type 11" evidence="4">
    <location>
        <begin position="43"/>
        <end position="135"/>
    </location>
</feature>
<dbReference type="Gene3D" id="3.40.50.150">
    <property type="entry name" value="Vaccinia Virus protein VP39"/>
    <property type="match status" value="1"/>
</dbReference>
<dbReference type="Proteomes" id="UP001220610">
    <property type="component" value="Chromosome"/>
</dbReference>
<protein>
    <submittedName>
        <fullName evidence="5">Class I SAM-dependent methyltransferase</fullName>
    </submittedName>
</protein>
<evidence type="ECO:0000256" key="2">
    <source>
        <dbReference type="ARBA" id="ARBA00022603"/>
    </source>
</evidence>
<evidence type="ECO:0000256" key="1">
    <source>
        <dbReference type="ARBA" id="ARBA00008361"/>
    </source>
</evidence>
<gene>
    <name evidence="5" type="ORF">P0Y53_02265</name>
</gene>
<name>A0AAJ5WVF3_9BACT</name>
<dbReference type="GO" id="GO:0032259">
    <property type="term" value="P:methylation"/>
    <property type="evidence" value="ECO:0007669"/>
    <property type="project" value="UniProtKB-KW"/>
</dbReference>
<dbReference type="PANTHER" id="PTHR44942:SF4">
    <property type="entry name" value="METHYLTRANSFERASE TYPE 11 DOMAIN-CONTAINING PROTEIN"/>
    <property type="match status" value="1"/>
</dbReference>
<evidence type="ECO:0000313" key="6">
    <source>
        <dbReference type="Proteomes" id="UP001220610"/>
    </source>
</evidence>
<dbReference type="GO" id="GO:0008757">
    <property type="term" value="F:S-adenosylmethionine-dependent methyltransferase activity"/>
    <property type="evidence" value="ECO:0007669"/>
    <property type="project" value="InterPro"/>
</dbReference>
<organism evidence="5 6">
    <name type="scientific">Candidatus Pseudobacter hemicellulosilyticus</name>
    <dbReference type="NCBI Taxonomy" id="3121375"/>
    <lineage>
        <taxon>Bacteria</taxon>
        <taxon>Pseudomonadati</taxon>
        <taxon>Bacteroidota</taxon>
        <taxon>Chitinophagia</taxon>
        <taxon>Chitinophagales</taxon>
        <taxon>Chitinophagaceae</taxon>
        <taxon>Pseudobacter</taxon>
    </lineage>
</organism>
<dbReference type="CDD" id="cd02440">
    <property type="entry name" value="AdoMet_MTases"/>
    <property type="match status" value="1"/>
</dbReference>
<comment type="similarity">
    <text evidence="1">Belongs to the methyltransferase superfamily.</text>
</comment>
<dbReference type="Pfam" id="PF08241">
    <property type="entry name" value="Methyltransf_11"/>
    <property type="match status" value="1"/>
</dbReference>
<evidence type="ECO:0000256" key="3">
    <source>
        <dbReference type="ARBA" id="ARBA00022679"/>
    </source>
</evidence>
<evidence type="ECO:0000313" key="5">
    <source>
        <dbReference type="EMBL" id="WEK36313.1"/>
    </source>
</evidence>
<reference evidence="5" key="1">
    <citation type="submission" date="2023-03" db="EMBL/GenBank/DDBJ databases">
        <title>Andean soil-derived lignocellulolytic bacterial consortium as a source of novel taxa and putative plastic-active enzymes.</title>
        <authorList>
            <person name="Diaz-Garcia L."/>
            <person name="Chuvochina M."/>
            <person name="Feuerriegel G."/>
            <person name="Bunk B."/>
            <person name="Sproer C."/>
            <person name="Streit W.R."/>
            <person name="Rodriguez L.M."/>
            <person name="Overmann J."/>
            <person name="Jimenez D.J."/>
        </authorList>
    </citation>
    <scope>NUCLEOTIDE SEQUENCE</scope>
    <source>
        <strain evidence="5">MAG 7</strain>
    </source>
</reference>